<dbReference type="GO" id="GO:0006508">
    <property type="term" value="P:proteolysis"/>
    <property type="evidence" value="ECO:0007669"/>
    <property type="project" value="UniProtKB-KW"/>
</dbReference>
<comment type="caution">
    <text evidence="6">The sequence shown here is derived from an EMBL/GenBank/DDBJ whole genome shotgun (WGS) entry which is preliminary data.</text>
</comment>
<evidence type="ECO:0000256" key="1">
    <source>
        <dbReference type="ARBA" id="ARBA00022670"/>
    </source>
</evidence>
<feature type="domain" description="Peptidase M10 metallopeptidase" evidence="5">
    <location>
        <begin position="42"/>
        <end position="97"/>
    </location>
</feature>
<dbReference type="Proteomes" id="UP000024001">
    <property type="component" value="Unassembled WGS sequence"/>
</dbReference>
<dbReference type="SUPFAM" id="SSF55486">
    <property type="entry name" value="Metalloproteases ('zincins'), catalytic domain"/>
    <property type="match status" value="1"/>
</dbReference>
<keyword evidence="7" id="KW-1185">Reference proteome</keyword>
<keyword evidence="2" id="KW-0479">Metal-binding</keyword>
<dbReference type="Gene3D" id="3.40.390.10">
    <property type="entry name" value="Collagenase (Catalytic Domain)"/>
    <property type="match status" value="1"/>
</dbReference>
<gene>
    <name evidence="6" type="ORF">BW34_01735</name>
</gene>
<protein>
    <submittedName>
        <fullName evidence="6">Matrixin</fullName>
    </submittedName>
</protein>
<dbReference type="eggNOG" id="ENOG502ZVTQ">
    <property type="taxonomic scope" value="Bacteria"/>
</dbReference>
<dbReference type="GO" id="GO:0008270">
    <property type="term" value="F:zinc ion binding"/>
    <property type="evidence" value="ECO:0007669"/>
    <property type="project" value="InterPro"/>
</dbReference>
<evidence type="ECO:0000313" key="6">
    <source>
        <dbReference type="EMBL" id="EZP27743.1"/>
    </source>
</evidence>
<keyword evidence="4" id="KW-0862">Zinc</keyword>
<evidence type="ECO:0000313" key="7">
    <source>
        <dbReference type="Proteomes" id="UP000024001"/>
    </source>
</evidence>
<evidence type="ECO:0000259" key="5">
    <source>
        <dbReference type="Pfam" id="PF00413"/>
    </source>
</evidence>
<accession>A0A031FT43</accession>
<evidence type="ECO:0000256" key="4">
    <source>
        <dbReference type="ARBA" id="ARBA00022833"/>
    </source>
</evidence>
<dbReference type="EMBL" id="JFYO01000005">
    <property type="protein sequence ID" value="EZP27743.1"/>
    <property type="molecule type" value="Genomic_DNA"/>
</dbReference>
<name>A0A031FT43_9MICO</name>
<sequence length="97" mass="10643">MYGYEDNAGPSGYAGRTTWTCLGGAYLGANVTINPYYANSYNTAKRRAVWVHELGHALGLDHGPSNALMNTCAPCVYENYGYYFPRPDDVAGMNSIY</sequence>
<dbReference type="PATRIC" id="fig|273677.3.peg.1717"/>
<keyword evidence="1" id="KW-0645">Protease</keyword>
<proteinExistence type="predicted"/>
<dbReference type="InterPro" id="IPR024079">
    <property type="entry name" value="MetalloPept_cat_dom_sf"/>
</dbReference>
<dbReference type="GO" id="GO:0004222">
    <property type="term" value="F:metalloendopeptidase activity"/>
    <property type="evidence" value="ECO:0007669"/>
    <property type="project" value="InterPro"/>
</dbReference>
<dbReference type="Pfam" id="PF00413">
    <property type="entry name" value="Peptidase_M10"/>
    <property type="match status" value="1"/>
</dbReference>
<evidence type="ECO:0000256" key="2">
    <source>
        <dbReference type="ARBA" id="ARBA00022723"/>
    </source>
</evidence>
<dbReference type="GO" id="GO:0031012">
    <property type="term" value="C:extracellular matrix"/>
    <property type="evidence" value="ECO:0007669"/>
    <property type="project" value="InterPro"/>
</dbReference>
<keyword evidence="3" id="KW-0378">Hydrolase</keyword>
<reference evidence="6 7" key="1">
    <citation type="submission" date="2014-03" db="EMBL/GenBank/DDBJ databases">
        <title>Draft Genome Sequences of 13 Willow Endophytes.</title>
        <authorList>
            <person name="Gan H.Y."/>
            <person name="Gan H.M."/>
            <person name="Savka M.A."/>
            <person name="Hudson A.O."/>
        </authorList>
    </citation>
    <scope>NUCLEOTIDE SEQUENCE [LARGE SCALE GENOMIC DNA]</scope>
    <source>
        <strain evidence="6 7">RIT293</strain>
    </source>
</reference>
<dbReference type="AlphaFoldDB" id="A0A031FT43"/>
<evidence type="ECO:0000256" key="3">
    <source>
        <dbReference type="ARBA" id="ARBA00022801"/>
    </source>
</evidence>
<organism evidence="6 7">
    <name type="scientific">Microbacterium oleivorans</name>
    <dbReference type="NCBI Taxonomy" id="273677"/>
    <lineage>
        <taxon>Bacteria</taxon>
        <taxon>Bacillati</taxon>
        <taxon>Actinomycetota</taxon>
        <taxon>Actinomycetes</taxon>
        <taxon>Micrococcales</taxon>
        <taxon>Microbacteriaceae</taxon>
        <taxon>Microbacterium</taxon>
    </lineage>
</organism>
<dbReference type="InterPro" id="IPR001818">
    <property type="entry name" value="Pept_M10_metallopeptidase"/>
</dbReference>